<reference evidence="4" key="1">
    <citation type="submission" date="2017-06" db="EMBL/GenBank/DDBJ databases">
        <authorList>
            <person name="Assis F.L."/>
            <person name="Abrahao J.S."/>
            <person name="Silva L."/>
            <person name="Khalil J.B."/>
            <person name="Rodrigues R."/>
            <person name="Silva L.S."/>
            <person name="Boratto P."/>
            <person name="Andrade M."/>
            <person name="Kroon E.G."/>
            <person name="Ribeiro B."/>
            <person name="Bergier I."/>
            <person name="Seligmann H."/>
            <person name="Ghigo E."/>
            <person name="Colson P."/>
            <person name="Levasseur A."/>
            <person name="Raoult D."/>
            <person name="Scola B.L."/>
        </authorList>
    </citation>
    <scope>NUCLEOTIDE SEQUENCE</scope>
    <source>
        <strain evidence="4">Deep ocean</strain>
    </source>
</reference>
<dbReference type="SMART" id="SM00382">
    <property type="entry name" value="AAA"/>
    <property type="match status" value="1"/>
</dbReference>
<keyword evidence="2" id="KW-0812">Transmembrane</keyword>
<dbReference type="InterPro" id="IPR003593">
    <property type="entry name" value="AAA+_ATPase"/>
</dbReference>
<dbReference type="InterPro" id="IPR003959">
    <property type="entry name" value="ATPase_AAA_core"/>
</dbReference>
<sequence length="499" mass="57871">MDVEKILNVITSQIPLLVMSINNGASFSALLSLLLVPIIIYLIQSIPGFIRYLRREKIPKHYVRYNLDDGSNIKNGAYVDFIDSISVFLNTFYPLSIKSGNIKNYQRLPVNPNIIYRCLGAIISPDTNYFCKFYFNSAIIDKIKETGFVFPLHTNLDRLQKYPIYIYFDTVMEQVVKKGLGDKEVQNVKKDYICISAFDMKIAEDFINIVVNYRTYKSNNINDFRLTKAMFYFDPKEDYNDIVSTVNVNKNYHNVFLTEKNFRTIKNAITEWNKNKIEQLEKGIPNKLGFFLIGSPGCGKSSLIYAIANETKKHIVSINMQDFTNKSFMELMSSIENKVVVFDDIDAYKFTHKRVPLIDTKIDDSNVQQMQLALLASATSDDKNLFSKFNKEMTLDVFLEVLDGYNYLNNCILILTSNHPELLDPAVTRPGRVDHIIEFSLCDYHQFKNIFKYFINQDYNDIDDSFVFTENKWSTSYLINTIILPNRNNPQKILRLLSE</sequence>
<proteinExistence type="inferred from homology"/>
<dbReference type="KEGG" id="vg:80516829"/>
<dbReference type="GO" id="GO:0005524">
    <property type="term" value="F:ATP binding"/>
    <property type="evidence" value="ECO:0007669"/>
    <property type="project" value="InterPro"/>
</dbReference>
<dbReference type="Gene3D" id="3.40.50.300">
    <property type="entry name" value="P-loop containing nucleotide triphosphate hydrolases"/>
    <property type="match status" value="1"/>
</dbReference>
<dbReference type="InterPro" id="IPR027417">
    <property type="entry name" value="P-loop_NTPase"/>
</dbReference>
<dbReference type="PANTHER" id="PTHR23070">
    <property type="entry name" value="BCS1 AAA-TYPE ATPASE"/>
    <property type="match status" value="1"/>
</dbReference>
<name>A0A6N1NN44_9VIRU</name>
<dbReference type="EMBL" id="MF405918">
    <property type="protein sequence ID" value="QKU33538.1"/>
    <property type="molecule type" value="Genomic_DNA"/>
</dbReference>
<dbReference type="InterPro" id="IPR050747">
    <property type="entry name" value="Mitochondrial_chaperone_BCS1"/>
</dbReference>
<protein>
    <submittedName>
        <fullName evidence="4">Aaa family atpase</fullName>
    </submittedName>
</protein>
<comment type="similarity">
    <text evidence="1">Belongs to the AAA ATPase family. BCS1 subfamily.</text>
</comment>
<accession>A0A6N1NN44</accession>
<reference evidence="4" key="2">
    <citation type="journal article" date="2018" name="Nat. Commun.">
        <title>Tailed giant Tupanvirus possesses the most complete translational apparatus of the known virosphere.</title>
        <authorList>
            <person name="Abrahao J."/>
            <person name="Silva L."/>
            <person name="Silva L.S."/>
            <person name="Khalil J.Y.B."/>
            <person name="Rodrigues R."/>
            <person name="Arantes T."/>
            <person name="Assis F."/>
            <person name="Boratto P."/>
            <person name="Andrade M."/>
            <person name="Kroon E.G."/>
            <person name="Ribeiro B."/>
            <person name="Bergier I."/>
            <person name="Seligmann H."/>
            <person name="Ghigo E."/>
            <person name="Colson P."/>
            <person name="Levasseur A."/>
            <person name="Kroemer G."/>
            <person name="Raoult D."/>
            <person name="La Scola B."/>
        </authorList>
    </citation>
    <scope>NUCLEOTIDE SEQUENCE [LARGE SCALE GENOMIC DNA]</scope>
    <source>
        <strain evidence="4">Deep ocean</strain>
    </source>
</reference>
<feature type="transmembrane region" description="Helical" evidence="2">
    <location>
        <begin position="25"/>
        <end position="50"/>
    </location>
</feature>
<feature type="domain" description="AAA+ ATPase" evidence="3">
    <location>
        <begin position="286"/>
        <end position="443"/>
    </location>
</feature>
<keyword evidence="2" id="KW-1133">Transmembrane helix</keyword>
<dbReference type="RefSeq" id="YP_010780138.1">
    <property type="nucleotide sequence ID" value="NC_075038.1"/>
</dbReference>
<evidence type="ECO:0000259" key="3">
    <source>
        <dbReference type="SMART" id="SM00382"/>
    </source>
</evidence>
<dbReference type="GeneID" id="80516829"/>
<dbReference type="CDD" id="cd19481">
    <property type="entry name" value="RecA-like_protease"/>
    <property type="match status" value="1"/>
</dbReference>
<evidence type="ECO:0000256" key="2">
    <source>
        <dbReference type="SAM" id="Phobius"/>
    </source>
</evidence>
<dbReference type="Pfam" id="PF00004">
    <property type="entry name" value="AAA"/>
    <property type="match status" value="1"/>
</dbReference>
<dbReference type="GO" id="GO:0016887">
    <property type="term" value="F:ATP hydrolysis activity"/>
    <property type="evidence" value="ECO:0007669"/>
    <property type="project" value="InterPro"/>
</dbReference>
<evidence type="ECO:0000313" key="4">
    <source>
        <dbReference type="EMBL" id="QKU33538.1"/>
    </source>
</evidence>
<keyword evidence="2" id="KW-0472">Membrane</keyword>
<dbReference type="SUPFAM" id="SSF52540">
    <property type="entry name" value="P-loop containing nucleoside triphosphate hydrolases"/>
    <property type="match status" value="1"/>
</dbReference>
<organism evidence="4">
    <name type="scientific">Tupanvirus deep ocean</name>
    <dbReference type="NCBI Taxonomy" id="2126984"/>
    <lineage>
        <taxon>Viruses</taxon>
        <taxon>Varidnaviria</taxon>
        <taxon>Bamfordvirae</taxon>
        <taxon>Nucleocytoviricota</taxon>
        <taxon>Megaviricetes</taxon>
        <taxon>Imitervirales</taxon>
        <taxon>Mimiviridae</taxon>
        <taxon>Megamimivirinae</taxon>
        <taxon>Tupanvirus</taxon>
        <taxon>Tupanvirus altamarinense</taxon>
    </lineage>
</organism>
<evidence type="ECO:0000256" key="1">
    <source>
        <dbReference type="ARBA" id="ARBA00007448"/>
    </source>
</evidence>